<name>A0A0R1UI51_9LACO</name>
<gene>
    <name evidence="7" type="ORF">FC46_GL001212</name>
</gene>
<feature type="transmembrane region" description="Helical" evidence="6">
    <location>
        <begin position="126"/>
        <end position="144"/>
    </location>
</feature>
<organism evidence="7 8">
    <name type="scientific">Lactobacillus kalixensis DSM 16043</name>
    <dbReference type="NCBI Taxonomy" id="1423763"/>
    <lineage>
        <taxon>Bacteria</taxon>
        <taxon>Bacillati</taxon>
        <taxon>Bacillota</taxon>
        <taxon>Bacilli</taxon>
        <taxon>Lactobacillales</taxon>
        <taxon>Lactobacillaceae</taxon>
        <taxon>Lactobacillus</taxon>
    </lineage>
</organism>
<evidence type="ECO:0000313" key="7">
    <source>
        <dbReference type="EMBL" id="KRL88971.1"/>
    </source>
</evidence>
<dbReference type="InterPro" id="IPR002293">
    <property type="entry name" value="AA/rel_permease1"/>
</dbReference>
<keyword evidence="4 6" id="KW-1133">Transmembrane helix</keyword>
<comment type="subcellular location">
    <subcellularLocation>
        <location evidence="1">Cell membrane</location>
        <topology evidence="1">Multi-pass membrane protein</topology>
    </subcellularLocation>
</comment>
<evidence type="ECO:0000256" key="6">
    <source>
        <dbReference type="SAM" id="Phobius"/>
    </source>
</evidence>
<dbReference type="STRING" id="1423763.FC46_GL001212"/>
<sequence length="464" mass="50115">MNNSEKDKLGFWSIVLLAINAIIGSGIFLTPGSVVQQAGSKALLVYLIAAVFAAILAISFAAAAKYVTKSGAAYAYSKAAFGDRIGFYMGVLRYFSASVAWGVMAVGVVRSTISIFGGNSEDFGTVTWGFIILMAIITIINLFGQNVVKYVMNMATIGKLAALALIIIAGVVALIMTGASSNLNEVDQITQNGQKIVPTLTTTGFVMAIVSAFYAFTGFESVASGSEDMKNPEKNLPRAIPLAILVIALVYIGVVAVAMLLDPRALMTTKQVVAIAAIFDNEILRDVILVGALVSMFGINVASSFNAPRILEAMARENQMSKALTKRTKNNFPIRTFFISVVLAILIPMAFSYNMVNLITLSAMVRFLGFIMVPLAVIRFYMGKGDRDILDAQKNVWTDVVIPVLSIAIVVFLLVEYNWQAQFGIMNAQGQYVGLNWYAISMMIFGFILLPAIMAVLARIDKKN</sequence>
<feature type="transmembrane region" description="Helical" evidence="6">
    <location>
        <begin position="156"/>
        <end position="176"/>
    </location>
</feature>
<proteinExistence type="predicted"/>
<dbReference type="Gene3D" id="1.20.1740.10">
    <property type="entry name" value="Amino acid/polyamine transporter I"/>
    <property type="match status" value="1"/>
</dbReference>
<feature type="transmembrane region" description="Helical" evidence="6">
    <location>
        <begin position="435"/>
        <end position="458"/>
    </location>
</feature>
<comment type="caution">
    <text evidence="7">The sequence shown here is derived from an EMBL/GenBank/DDBJ whole genome shotgun (WGS) entry which is preliminary data.</text>
</comment>
<evidence type="ECO:0000256" key="1">
    <source>
        <dbReference type="ARBA" id="ARBA00004651"/>
    </source>
</evidence>
<feature type="transmembrane region" description="Helical" evidence="6">
    <location>
        <begin position="196"/>
        <end position="219"/>
    </location>
</feature>
<keyword evidence="5 6" id="KW-0472">Membrane</keyword>
<feature type="transmembrane region" description="Helical" evidence="6">
    <location>
        <begin position="240"/>
        <end position="261"/>
    </location>
</feature>
<keyword evidence="2" id="KW-1003">Cell membrane</keyword>
<evidence type="ECO:0000256" key="5">
    <source>
        <dbReference type="ARBA" id="ARBA00023136"/>
    </source>
</evidence>
<dbReference type="EMBL" id="AZFM01000035">
    <property type="protein sequence ID" value="KRL88971.1"/>
    <property type="molecule type" value="Genomic_DNA"/>
</dbReference>
<evidence type="ECO:0000313" key="8">
    <source>
        <dbReference type="Proteomes" id="UP000051036"/>
    </source>
</evidence>
<dbReference type="Proteomes" id="UP000051036">
    <property type="component" value="Unassembled WGS sequence"/>
</dbReference>
<feature type="transmembrane region" description="Helical" evidence="6">
    <location>
        <begin position="43"/>
        <end position="64"/>
    </location>
</feature>
<dbReference type="GO" id="GO:0022857">
    <property type="term" value="F:transmembrane transporter activity"/>
    <property type="evidence" value="ECO:0007669"/>
    <property type="project" value="InterPro"/>
</dbReference>
<feature type="transmembrane region" description="Helical" evidence="6">
    <location>
        <begin position="9"/>
        <end position="31"/>
    </location>
</feature>
<protein>
    <submittedName>
        <fullName evidence="7">Amino acid permease</fullName>
    </submittedName>
</protein>
<evidence type="ECO:0000256" key="2">
    <source>
        <dbReference type="ARBA" id="ARBA00022475"/>
    </source>
</evidence>
<feature type="transmembrane region" description="Helical" evidence="6">
    <location>
        <begin position="394"/>
        <end position="415"/>
    </location>
</feature>
<feature type="transmembrane region" description="Helical" evidence="6">
    <location>
        <begin position="363"/>
        <end position="382"/>
    </location>
</feature>
<feature type="transmembrane region" description="Helical" evidence="6">
    <location>
        <begin position="85"/>
        <end position="106"/>
    </location>
</feature>
<dbReference type="PANTHER" id="PTHR42770:SF18">
    <property type="entry name" value="ARGININE_AGMATINE ANTIPORTER"/>
    <property type="match status" value="1"/>
</dbReference>
<dbReference type="GO" id="GO:0005886">
    <property type="term" value="C:plasma membrane"/>
    <property type="evidence" value="ECO:0007669"/>
    <property type="project" value="UniProtKB-SubCell"/>
</dbReference>
<dbReference type="PIRSF" id="PIRSF006060">
    <property type="entry name" value="AA_transporter"/>
    <property type="match status" value="1"/>
</dbReference>
<keyword evidence="8" id="KW-1185">Reference proteome</keyword>
<dbReference type="PATRIC" id="fig|1423763.3.peg.1228"/>
<keyword evidence="3 6" id="KW-0812">Transmembrane</keyword>
<evidence type="ECO:0000256" key="4">
    <source>
        <dbReference type="ARBA" id="ARBA00022989"/>
    </source>
</evidence>
<dbReference type="AlphaFoldDB" id="A0A0R1UI51"/>
<accession>A0A0R1UI51</accession>
<reference evidence="7 8" key="1">
    <citation type="journal article" date="2015" name="Genome Announc.">
        <title>Expanding the biotechnology potential of lactobacilli through comparative genomics of 213 strains and associated genera.</title>
        <authorList>
            <person name="Sun Z."/>
            <person name="Harris H.M."/>
            <person name="McCann A."/>
            <person name="Guo C."/>
            <person name="Argimon S."/>
            <person name="Zhang W."/>
            <person name="Yang X."/>
            <person name="Jeffery I.B."/>
            <person name="Cooney J.C."/>
            <person name="Kagawa T.F."/>
            <person name="Liu W."/>
            <person name="Song Y."/>
            <person name="Salvetti E."/>
            <person name="Wrobel A."/>
            <person name="Rasinkangas P."/>
            <person name="Parkhill J."/>
            <person name="Rea M.C."/>
            <person name="O'Sullivan O."/>
            <person name="Ritari J."/>
            <person name="Douillard F.P."/>
            <person name="Paul Ross R."/>
            <person name="Yang R."/>
            <person name="Briner A.E."/>
            <person name="Felis G.E."/>
            <person name="de Vos W.M."/>
            <person name="Barrangou R."/>
            <person name="Klaenhammer T.R."/>
            <person name="Caufield P.W."/>
            <person name="Cui Y."/>
            <person name="Zhang H."/>
            <person name="O'Toole P.W."/>
        </authorList>
    </citation>
    <scope>NUCLEOTIDE SEQUENCE [LARGE SCALE GENOMIC DNA]</scope>
    <source>
        <strain evidence="7 8">DSM 16043</strain>
    </source>
</reference>
<evidence type="ECO:0000256" key="3">
    <source>
        <dbReference type="ARBA" id="ARBA00022692"/>
    </source>
</evidence>
<feature type="transmembrane region" description="Helical" evidence="6">
    <location>
        <begin position="287"/>
        <end position="311"/>
    </location>
</feature>
<dbReference type="Pfam" id="PF13520">
    <property type="entry name" value="AA_permease_2"/>
    <property type="match status" value="1"/>
</dbReference>
<dbReference type="InterPro" id="IPR050367">
    <property type="entry name" value="APC_superfamily"/>
</dbReference>
<feature type="transmembrane region" description="Helical" evidence="6">
    <location>
        <begin position="332"/>
        <end position="351"/>
    </location>
</feature>
<dbReference type="PANTHER" id="PTHR42770">
    <property type="entry name" value="AMINO ACID TRANSPORTER-RELATED"/>
    <property type="match status" value="1"/>
</dbReference>
<dbReference type="RefSeq" id="WP_057799698.1">
    <property type="nucleotide sequence ID" value="NZ_AZFM01000035.1"/>
</dbReference>
<dbReference type="OrthoDB" id="3181223at2"/>